<name>A0A197JXT6_9FUNG</name>
<protein>
    <submittedName>
        <fullName evidence="1">Uncharacterized protein</fullName>
    </submittedName>
</protein>
<dbReference type="Proteomes" id="UP000078512">
    <property type="component" value="Unassembled WGS sequence"/>
</dbReference>
<keyword evidence="2" id="KW-1185">Reference proteome</keyword>
<gene>
    <name evidence="1" type="ORF">K457DRAFT_137637</name>
</gene>
<sequence length="138" mass="15370">MAAYISIQHRQTIPLQSTIGTRIRGVIMLFSLYRPTDGRNRDLGLTQGVMKGWKKGRLQPTVDRFGTHRLSATNGSSFYPSSVQKGEGRSGGLLLVQDSQLCDILSYHEQTACLYCARLIRSTQKLRRMKPAPEQGSG</sequence>
<dbReference type="EMBL" id="KV442039">
    <property type="protein sequence ID" value="OAQ29758.1"/>
    <property type="molecule type" value="Genomic_DNA"/>
</dbReference>
<accession>A0A197JXT6</accession>
<reference evidence="1 2" key="1">
    <citation type="submission" date="2016-05" db="EMBL/GenBank/DDBJ databases">
        <title>Genome sequencing reveals origins of a unique bacterial endosymbiosis in the earliest lineages of terrestrial Fungi.</title>
        <authorList>
            <consortium name="DOE Joint Genome Institute"/>
            <person name="Uehling J."/>
            <person name="Gryganskyi A."/>
            <person name="Hameed K."/>
            <person name="Tschaplinski T."/>
            <person name="Misztal P."/>
            <person name="Wu S."/>
            <person name="Desiro A."/>
            <person name="Vande Pol N."/>
            <person name="Du Z.-Y."/>
            <person name="Zienkiewicz A."/>
            <person name="Zienkiewicz K."/>
            <person name="Morin E."/>
            <person name="Tisserant E."/>
            <person name="Splivallo R."/>
            <person name="Hainaut M."/>
            <person name="Henrissat B."/>
            <person name="Ohm R."/>
            <person name="Kuo A."/>
            <person name="Yan J."/>
            <person name="Lipzen A."/>
            <person name="Nolan M."/>
            <person name="Labutti K."/>
            <person name="Barry K."/>
            <person name="Goldstein A."/>
            <person name="Labbe J."/>
            <person name="Schadt C."/>
            <person name="Tuskan G."/>
            <person name="Grigoriev I."/>
            <person name="Martin F."/>
            <person name="Vilgalys R."/>
            <person name="Bonito G."/>
        </authorList>
    </citation>
    <scope>NUCLEOTIDE SEQUENCE [LARGE SCALE GENOMIC DNA]</scope>
    <source>
        <strain evidence="1 2">AG-77</strain>
    </source>
</reference>
<dbReference type="AlphaFoldDB" id="A0A197JXT6"/>
<evidence type="ECO:0000313" key="2">
    <source>
        <dbReference type="Proteomes" id="UP000078512"/>
    </source>
</evidence>
<proteinExistence type="predicted"/>
<evidence type="ECO:0000313" key="1">
    <source>
        <dbReference type="EMBL" id="OAQ29758.1"/>
    </source>
</evidence>
<organism evidence="1 2">
    <name type="scientific">Linnemannia elongata AG-77</name>
    <dbReference type="NCBI Taxonomy" id="1314771"/>
    <lineage>
        <taxon>Eukaryota</taxon>
        <taxon>Fungi</taxon>
        <taxon>Fungi incertae sedis</taxon>
        <taxon>Mucoromycota</taxon>
        <taxon>Mortierellomycotina</taxon>
        <taxon>Mortierellomycetes</taxon>
        <taxon>Mortierellales</taxon>
        <taxon>Mortierellaceae</taxon>
        <taxon>Linnemannia</taxon>
    </lineage>
</organism>